<dbReference type="EMBL" id="KC821608">
    <property type="protein sequence ID" value="AGO47497.1"/>
    <property type="molecule type" value="Genomic_DNA"/>
</dbReference>
<reference evidence="1 2" key="1">
    <citation type="journal article" date="2013" name="Proc. Natl. Acad. Sci. U.S.A.">
        <title>Twelve previously unknown phage genera are ubiquitous in global oceans.</title>
        <authorList>
            <person name="Holmfeldt K."/>
            <person name="Solonenko N."/>
            <person name="Shah M."/>
            <person name="Corrier K."/>
            <person name="Riemann L."/>
            <person name="Verberkmoes N.C."/>
            <person name="Sullivan M.B."/>
        </authorList>
    </citation>
    <scope>NUCLEOTIDE SEQUENCE [LARGE SCALE GENOMIC DNA]</scope>
    <source>
        <strain evidence="1">Phi19:3</strain>
    </source>
</reference>
<proteinExistence type="predicted"/>
<reference evidence="2" key="2">
    <citation type="submission" date="2013-03" db="EMBL/GenBank/DDBJ databases">
        <title>The Cellulophaga phages: a novel, diverse, and globally ubiquitous model system.</title>
        <authorList>
            <person name="Holmfeldt K."/>
            <person name="Solonenko N."/>
            <person name="Shah M."/>
            <person name="Corrier K."/>
            <person name="Riemann L."/>
            <person name="VerBerkmoes N.C."/>
            <person name="Sullivan M.B."/>
        </authorList>
    </citation>
    <scope>NUCLEOTIDE SEQUENCE [LARGE SCALE GENOMIC DNA]</scope>
</reference>
<dbReference type="Proteomes" id="UP000014731">
    <property type="component" value="Segment"/>
</dbReference>
<evidence type="ECO:0000313" key="1">
    <source>
        <dbReference type="EMBL" id="AGO47497.1"/>
    </source>
</evidence>
<evidence type="ECO:0000313" key="2">
    <source>
        <dbReference type="Proteomes" id="UP000014731"/>
    </source>
</evidence>
<dbReference type="RefSeq" id="YP_008240878.1">
    <property type="nucleotide sequence ID" value="NC_021789.1"/>
</dbReference>
<sequence length="206" mass="24523">MGTTKFVSRYNYKRRILAFRLRCAKKRLRQKAWVRRIIRSKVLVYIPVAMLSIKLYIEREARVTAEVKAALYESQAKSTIKTFDDMKVSYFEKLLRKNYFIMLGTNDYYDEQFTSRLGFEGIDYLGKKDSDLQDTTSAYGYSKSDMKVVYSLDREWFREYFIVKKDTQELAVFKFCRIELNKDTVVGGLPFDMEKLKKELKLKDID</sequence>
<keyword evidence="2" id="KW-1185">Reference proteome</keyword>
<protein>
    <submittedName>
        <fullName evidence="1">Uncharacterized protein</fullName>
    </submittedName>
</protein>
<organism evidence="1 2">
    <name type="scientific">Cellulophaga phage phi19:3</name>
    <dbReference type="NCBI Taxonomy" id="1327971"/>
    <lineage>
        <taxon>Viruses</taxon>
        <taxon>Duplodnaviria</taxon>
        <taxon>Heunggongvirae</taxon>
        <taxon>Uroviricota</taxon>
        <taxon>Caudoviricetes</taxon>
        <taxon>Pachyviridae</taxon>
        <taxon>Baltivirus</taxon>
        <taxon>Baltivirus phi19tres</taxon>
    </lineage>
</organism>
<dbReference type="KEGG" id="vg:16880968"/>
<gene>
    <name evidence="1" type="ORF">Phi19:3_gp093</name>
</gene>
<accession>R9ZZ02</accession>
<name>R9ZZ02_9CAUD</name>
<dbReference type="GeneID" id="16880968"/>
<dbReference type="OrthoDB" id="10611at10239"/>